<reference evidence="13 14" key="5">
    <citation type="journal article" date="2010" name="Appl. Environ. Microbiol.">
        <title>phrR-like gene praR of Azorhizobium caulinodans ORS571 is essential for symbiosis with Sesbania rostrata and is involved in expression of reb genes.</title>
        <authorList>
            <person name="Akiba N."/>
            <person name="Aono T."/>
            <person name="Toyazaki H."/>
            <person name="Sato S."/>
            <person name="Oyaizu H."/>
        </authorList>
    </citation>
    <scope>NUCLEOTIDE SEQUENCE [LARGE SCALE GENOMIC DNA]</scope>
    <source>
        <strain evidence="14">ATCC 43989 / DSM 5975 / JCM 20966 / LMG 6465 / NBRC 14845 / NCIMB 13405 / ORS 571</strain>
    </source>
</reference>
<gene>
    <name evidence="13" type="ordered locus">AZC_1714</name>
</gene>
<protein>
    <recommendedName>
        <fullName evidence="11">Endo-1,3-beta-glucanase btgC</fullName>
    </recommendedName>
    <alternativeName>
        <fullName evidence="10">Laminarinase btgC</fullName>
    </alternativeName>
</protein>
<evidence type="ECO:0000313" key="14">
    <source>
        <dbReference type="Proteomes" id="UP000000270"/>
    </source>
</evidence>
<evidence type="ECO:0000256" key="9">
    <source>
        <dbReference type="ARBA" id="ARBA00037649"/>
    </source>
</evidence>
<feature type="transmembrane region" description="Helical" evidence="12">
    <location>
        <begin position="358"/>
        <end position="380"/>
    </location>
</feature>
<evidence type="ECO:0000256" key="11">
    <source>
        <dbReference type="ARBA" id="ARBA00043078"/>
    </source>
</evidence>
<evidence type="ECO:0000256" key="7">
    <source>
        <dbReference type="ARBA" id="ARBA00023316"/>
    </source>
</evidence>
<feature type="transmembrane region" description="Helical" evidence="12">
    <location>
        <begin position="526"/>
        <end position="545"/>
    </location>
</feature>
<reference evidence="13 14" key="1">
    <citation type="journal article" date="2007" name="Appl. Environ. Microbiol.">
        <title>Rhizobial factors required for stem nodule maturation and maintenance in Sesbania rostrata-Azorhizobium caulinodans ORS571 symbiosis.</title>
        <authorList>
            <person name="Suzuki S."/>
            <person name="Aono T."/>
            <person name="Lee KB."/>
            <person name="Suzuki T."/>
            <person name="Liu CT."/>
            <person name="Miwa H."/>
            <person name="Wakao S."/>
            <person name="Iki T."/>
            <person name="Oyaizu H."/>
        </authorList>
    </citation>
    <scope>NUCLEOTIDE SEQUENCE [LARGE SCALE GENOMIC DNA]</scope>
    <source>
        <strain evidence="14">ATCC 43989 / DSM 5975 / JCM 20966 / LMG 6465 / NBRC 14845 / NCIMB 13405 / ORS 571</strain>
    </source>
</reference>
<evidence type="ECO:0000256" key="8">
    <source>
        <dbReference type="ARBA" id="ARBA00023326"/>
    </source>
</evidence>
<feature type="transmembrane region" description="Helical" evidence="12">
    <location>
        <begin position="392"/>
        <end position="415"/>
    </location>
</feature>
<evidence type="ECO:0000256" key="4">
    <source>
        <dbReference type="ARBA" id="ARBA00023136"/>
    </source>
</evidence>
<dbReference type="Proteomes" id="UP000000270">
    <property type="component" value="Chromosome"/>
</dbReference>
<evidence type="ECO:0000256" key="10">
    <source>
        <dbReference type="ARBA" id="ARBA00042373"/>
    </source>
</evidence>
<evidence type="ECO:0000256" key="2">
    <source>
        <dbReference type="ARBA" id="ARBA00022475"/>
    </source>
</evidence>
<dbReference type="EMBL" id="AP009384">
    <property type="protein sequence ID" value="BAF87712.1"/>
    <property type="molecule type" value="Genomic_DNA"/>
</dbReference>
<dbReference type="GO" id="GO:0016787">
    <property type="term" value="F:hydrolase activity"/>
    <property type="evidence" value="ECO:0007669"/>
    <property type="project" value="UniProtKB-KW"/>
</dbReference>
<keyword evidence="3" id="KW-0378">Hydrolase</keyword>
<dbReference type="AlphaFoldDB" id="A8I4C1"/>
<dbReference type="GO" id="GO:0071555">
    <property type="term" value="P:cell wall organization"/>
    <property type="evidence" value="ECO:0007669"/>
    <property type="project" value="UniProtKB-KW"/>
</dbReference>
<dbReference type="PANTHER" id="PTHR16631:SF17">
    <property type="entry name" value="GLUCAN ENDO-1,3-BETA-GLUCOSIDASE BTGC"/>
    <property type="match status" value="1"/>
</dbReference>
<evidence type="ECO:0000256" key="12">
    <source>
        <dbReference type="SAM" id="Phobius"/>
    </source>
</evidence>
<keyword evidence="6" id="KW-0119">Carbohydrate metabolism</keyword>
<reference evidence="13 14" key="4">
    <citation type="journal article" date="2009" name="Appl. Environ. Microbiol.">
        <title>Comparative genome-wide transcriptional profiling of Azorhizobium caulinodans ORS571 grown under free-living and symbiotic conditions.</title>
        <authorList>
            <person name="Tsukada S."/>
            <person name="Aono T."/>
            <person name="Akiba N."/>
            <person name="Lee KB."/>
            <person name="Liu CT."/>
            <person name="Toyazaki H."/>
            <person name="Oyaizu H."/>
        </authorList>
    </citation>
    <scope>NUCLEOTIDE SEQUENCE [LARGE SCALE GENOMIC DNA]</scope>
    <source>
        <strain evidence="14">ATCC 43989 / DSM 5975 / JCM 20966 / LMG 6465 / NBRC 14845 / NCIMB 13405 / ORS 571</strain>
    </source>
</reference>
<evidence type="ECO:0000256" key="6">
    <source>
        <dbReference type="ARBA" id="ARBA00023277"/>
    </source>
</evidence>
<dbReference type="InterPro" id="IPR050732">
    <property type="entry name" value="Beta-glucan_modifiers"/>
</dbReference>
<dbReference type="GO" id="GO:0005886">
    <property type="term" value="C:plasma membrane"/>
    <property type="evidence" value="ECO:0007669"/>
    <property type="project" value="UniProtKB-SubCell"/>
</dbReference>
<reference evidence="13 14" key="3">
    <citation type="journal article" date="2008" name="BMC Genomics">
        <title>The genome of the versatile nitrogen fixer Azorhizobium caulinodans ORS571.</title>
        <authorList>
            <person name="Lee KB."/>
            <person name="Backer P.D."/>
            <person name="Aono T."/>
            <person name="Liu CT."/>
            <person name="Suzuki S."/>
            <person name="Suzuki T."/>
            <person name="Kaneko T."/>
            <person name="Yamada M."/>
            <person name="Tabata S."/>
            <person name="Kupfer D.M."/>
            <person name="Najar F.Z."/>
            <person name="Wiley G.B."/>
            <person name="Roe B."/>
            <person name="Binnewies T.T."/>
            <person name="Ussery D.W."/>
            <person name="D'Haeze W."/>
            <person name="Herder J.D."/>
            <person name="Gevers D."/>
            <person name="Vereecke D."/>
            <person name="Holsters M."/>
            <person name="Oyaizu H."/>
        </authorList>
    </citation>
    <scope>NUCLEOTIDE SEQUENCE [LARGE SCALE GENOMIC DNA]</scope>
    <source>
        <strain evidence="14">ATCC 43989 / DSM 5975 / JCM 20966 / LMG 6465 / NBRC 14845 / NCIMB 13405 / ORS 571</strain>
    </source>
</reference>
<dbReference type="HOGENOM" id="CLU_016454_1_0_5"/>
<keyword evidence="7" id="KW-0961">Cell wall biogenesis/degradation</keyword>
<keyword evidence="8" id="KW-0624">Polysaccharide degradation</keyword>
<dbReference type="InterPro" id="IPR017853">
    <property type="entry name" value="GH"/>
</dbReference>
<organism evidence="13 14">
    <name type="scientific">Azorhizobium caulinodans (strain ATCC 43989 / DSM 5975 / JCM 20966 / LMG 6465 / NBRC 14845 / NCIMB 13405 / ORS 571)</name>
    <dbReference type="NCBI Taxonomy" id="438753"/>
    <lineage>
        <taxon>Bacteria</taxon>
        <taxon>Pseudomonadati</taxon>
        <taxon>Pseudomonadota</taxon>
        <taxon>Alphaproteobacteria</taxon>
        <taxon>Hyphomicrobiales</taxon>
        <taxon>Xanthobacteraceae</taxon>
        <taxon>Azorhizobium</taxon>
    </lineage>
</organism>
<evidence type="ECO:0000256" key="3">
    <source>
        <dbReference type="ARBA" id="ARBA00022801"/>
    </source>
</evidence>
<keyword evidence="12" id="KW-0812">Transmembrane</keyword>
<dbReference type="Gene3D" id="3.20.20.80">
    <property type="entry name" value="Glycosidases"/>
    <property type="match status" value="1"/>
</dbReference>
<evidence type="ECO:0000256" key="1">
    <source>
        <dbReference type="ARBA" id="ARBA00004236"/>
    </source>
</evidence>
<dbReference type="STRING" id="438753.AZC_1714"/>
<dbReference type="KEGG" id="azc:AZC_1714"/>
<feature type="transmembrane region" description="Helical" evidence="12">
    <location>
        <begin position="551"/>
        <end position="569"/>
    </location>
</feature>
<name>A8I4C1_AZOC5</name>
<accession>A8I4C1</accession>
<dbReference type="GO" id="GO:0000272">
    <property type="term" value="P:polysaccharide catabolic process"/>
    <property type="evidence" value="ECO:0007669"/>
    <property type="project" value="UniProtKB-KW"/>
</dbReference>
<sequence>MRRPATAMPAPWWLHTARVKLYAVFSSRLRLGAPGVPMSVSYRLPLLLALVVSAAVVGLWVWAGRPVAMPPSPLAAGEKLQCVSYAPFREGQSPLDPDLVIPESQIDDDLAQLAKITDCVRTYSVEKGLDKVAPMARKHGLTMLQGVWLGNDRAKNKVEVDQAVALAKAYPDVIKALVVGNEVMLRGELSATDISAILKDVKARVAPVQVTYADVWEFWSRARALANDVDFITIHILPYWEDLPVAADKAGRHVDEIRQHMAQEFPGKDILIGETGWPSAGRMREGALPSPADQALVMHDLMRLAKEKGYRVNVIEAFDQPWKRANEGTVGGHWGLIDSGTRAPKFIWGQGVSNHPNWQAHAVAGVVAVFASFAAGLWGARRRGAAVPTKDWLGIAVIAFAGGATLGAAVSALPLESLGVAGWMRNVGFVLLALLSVLVIPAVIGAGVRLPALAVALHPARRRTAPGLQVAAGVIFALAVLAIGEVGFELVFNSRYKDFPYFPLTPVALAVAVLALLRRPAGEARSLAEGFAFWWLLFAGLYIPVNETLQNWQALWFGAISLVGALALWRVRSAARVG</sequence>
<dbReference type="CAZy" id="GH17">
    <property type="family name" value="Glycoside Hydrolase Family 17"/>
</dbReference>
<feature type="transmembrane region" description="Helical" evidence="12">
    <location>
        <begin position="500"/>
        <end position="517"/>
    </location>
</feature>
<keyword evidence="2" id="KW-1003">Cell membrane</keyword>
<dbReference type="SUPFAM" id="SSF51445">
    <property type="entry name" value="(Trans)glycosidases"/>
    <property type="match status" value="1"/>
</dbReference>
<proteinExistence type="predicted"/>
<keyword evidence="4 12" id="KW-0472">Membrane</keyword>
<feature type="transmembrane region" description="Helical" evidence="12">
    <location>
        <begin position="468"/>
        <end position="488"/>
    </location>
</feature>
<feature type="transmembrane region" description="Helical" evidence="12">
    <location>
        <begin position="44"/>
        <end position="63"/>
    </location>
</feature>
<reference evidence="13 14" key="6">
    <citation type="journal article" date="2011" name="Appl. Environ. Microbiol.">
        <title>Involvement of the azorhizobial chromosome partition gene (parA) in the onset of bacteroid differentiation during Sesbania rostrata stem nodule development.</title>
        <authorList>
            <person name="Liu CT."/>
            <person name="Lee KB."/>
            <person name="Wang YS."/>
            <person name="Peng MH."/>
            <person name="Lee KT."/>
            <person name="Suzuki S."/>
            <person name="Suzuki T."/>
            <person name="Oyaizu H."/>
        </authorList>
    </citation>
    <scope>NUCLEOTIDE SEQUENCE [LARGE SCALE GENOMIC DNA]</scope>
    <source>
        <strain evidence="14">ATCC 43989 / DSM 5975 / JCM 20966 / LMG 6465 / NBRC 14845 / NCIMB 13405 / ORS 571</strain>
    </source>
</reference>
<evidence type="ECO:0000256" key="5">
    <source>
        <dbReference type="ARBA" id="ARBA00023180"/>
    </source>
</evidence>
<comment type="subcellular location">
    <subcellularLocation>
        <location evidence="1">Cell membrane</location>
    </subcellularLocation>
</comment>
<dbReference type="PANTHER" id="PTHR16631">
    <property type="entry name" value="GLUCAN 1,3-BETA-GLUCOSIDASE"/>
    <property type="match status" value="1"/>
</dbReference>
<reference evidence="14" key="2">
    <citation type="submission" date="2007-04" db="EMBL/GenBank/DDBJ databases">
        <title>Complete genome sequence of the nitrogen-fixing bacterium Azorhizobium caulinodans ORS571.</title>
        <authorList>
            <person name="Lee K.B."/>
            <person name="Backer P.D."/>
            <person name="Aono T."/>
            <person name="Liu C.T."/>
            <person name="Suzuki S."/>
            <person name="Suzuki T."/>
            <person name="Kaneko T."/>
            <person name="Yamada M."/>
            <person name="Tabata S."/>
            <person name="Kupfer D.M."/>
            <person name="Najar F.Z."/>
            <person name="Wiley G.B."/>
            <person name="Roe B."/>
            <person name="Binnewies T."/>
            <person name="Ussery D."/>
            <person name="Vereecke D."/>
            <person name="Gevers D."/>
            <person name="Holsters M."/>
            <person name="Oyaizu H."/>
        </authorList>
    </citation>
    <scope>NUCLEOTIDE SEQUENCE [LARGE SCALE GENOMIC DNA]</scope>
    <source>
        <strain evidence="14">ATCC 43989 / DSM 5975 / JCM 20966 / LMG 6465 / NBRC 14845 / NCIMB 13405 / ORS 571</strain>
    </source>
</reference>
<dbReference type="eggNOG" id="COG5309">
    <property type="taxonomic scope" value="Bacteria"/>
</dbReference>
<keyword evidence="14" id="KW-1185">Reference proteome</keyword>
<feature type="transmembrane region" description="Helical" evidence="12">
    <location>
        <begin position="427"/>
        <end position="448"/>
    </location>
</feature>
<comment type="function">
    <text evidence="9">Glucanases play a role in cell expansion during growth, in cell-cell fusion during mating, and in spore release during sporulation. This enzyme may be involved in beta-glucan degradation. Active on laminarin and lichenan.</text>
</comment>
<keyword evidence="5" id="KW-0325">Glycoprotein</keyword>
<evidence type="ECO:0000313" key="13">
    <source>
        <dbReference type="EMBL" id="BAF87712.1"/>
    </source>
</evidence>
<keyword evidence="12" id="KW-1133">Transmembrane helix</keyword>